<evidence type="ECO:0000313" key="2">
    <source>
        <dbReference type="Proteomes" id="UP000033945"/>
    </source>
</evidence>
<accession>A0A0G1LUJ3</accession>
<evidence type="ECO:0008006" key="3">
    <source>
        <dbReference type="Google" id="ProtNLM"/>
    </source>
</evidence>
<dbReference type="Pfam" id="PF07610">
    <property type="entry name" value="DUF1573"/>
    <property type="match status" value="1"/>
</dbReference>
<protein>
    <recommendedName>
        <fullName evidence="3">DUF1573 domain-containing protein</fullName>
    </recommendedName>
</protein>
<dbReference type="EMBL" id="LCIT01000004">
    <property type="protein sequence ID" value="KKT63389.1"/>
    <property type="molecule type" value="Genomic_DNA"/>
</dbReference>
<organism evidence="1 2">
    <name type="scientific">Candidatus Giovannonibacteria bacterium GW2011_GWA2_44_26</name>
    <dbReference type="NCBI Taxonomy" id="1618648"/>
    <lineage>
        <taxon>Bacteria</taxon>
        <taxon>Candidatus Giovannoniibacteriota</taxon>
    </lineage>
</organism>
<sequence length="167" mass="17630">MEKNQNKFILAGVVLVVLIGFIWLARPTPQSAPASPVLGKNGVLATQENNYDFGAISMAAGKVSKTFVIKNTGTDSLAINQLYTSCMCTVATLKIGGRVAGPFGMPGHGFAQRINETIQPNEEAGVEVVFDPAAHGPAGVGRIERVVYLENNAGVPLEFKFSATVIP</sequence>
<dbReference type="AlphaFoldDB" id="A0A0G1LUJ3"/>
<dbReference type="InterPro" id="IPR011467">
    <property type="entry name" value="DUF1573"/>
</dbReference>
<gene>
    <name evidence="1" type="ORF">UW55_C0004G0022</name>
</gene>
<reference evidence="1 2" key="1">
    <citation type="journal article" date="2015" name="Nature">
        <title>rRNA introns, odd ribosomes, and small enigmatic genomes across a large radiation of phyla.</title>
        <authorList>
            <person name="Brown C.T."/>
            <person name="Hug L.A."/>
            <person name="Thomas B.C."/>
            <person name="Sharon I."/>
            <person name="Castelle C.J."/>
            <person name="Singh A."/>
            <person name="Wilkins M.J."/>
            <person name="Williams K.H."/>
            <person name="Banfield J.F."/>
        </authorList>
    </citation>
    <scope>NUCLEOTIDE SEQUENCE [LARGE SCALE GENOMIC DNA]</scope>
</reference>
<dbReference type="InterPro" id="IPR013783">
    <property type="entry name" value="Ig-like_fold"/>
</dbReference>
<proteinExistence type="predicted"/>
<comment type="caution">
    <text evidence="1">The sequence shown here is derived from an EMBL/GenBank/DDBJ whole genome shotgun (WGS) entry which is preliminary data.</text>
</comment>
<dbReference type="PANTHER" id="PTHR37833">
    <property type="entry name" value="LIPOPROTEIN-RELATED"/>
    <property type="match status" value="1"/>
</dbReference>
<name>A0A0G1LUJ3_9BACT</name>
<evidence type="ECO:0000313" key="1">
    <source>
        <dbReference type="EMBL" id="KKT63389.1"/>
    </source>
</evidence>
<dbReference type="Proteomes" id="UP000033945">
    <property type="component" value="Unassembled WGS sequence"/>
</dbReference>
<dbReference type="Gene3D" id="2.60.40.10">
    <property type="entry name" value="Immunoglobulins"/>
    <property type="match status" value="1"/>
</dbReference>
<dbReference type="PANTHER" id="PTHR37833:SF1">
    <property type="entry name" value="SIGNAL PEPTIDE PROTEIN"/>
    <property type="match status" value="1"/>
</dbReference>